<dbReference type="AlphaFoldDB" id="A0A1G7NJH8"/>
<dbReference type="RefSeq" id="WP_092522672.1">
    <property type="nucleotide sequence ID" value="NZ_FNCI01000001.1"/>
</dbReference>
<dbReference type="STRING" id="284577.SAMN05216571_101476"/>
<feature type="compositionally biased region" description="Basic and acidic residues" evidence="1">
    <location>
        <begin position="105"/>
        <end position="120"/>
    </location>
</feature>
<evidence type="ECO:0000313" key="2">
    <source>
        <dbReference type="EMBL" id="SDF74116.1"/>
    </source>
</evidence>
<gene>
    <name evidence="2" type="ORF">SAMN05216571_101476</name>
</gene>
<proteinExistence type="predicted"/>
<name>A0A1G7NJH8_9GAMM</name>
<dbReference type="OrthoDB" id="5740990at2"/>
<protein>
    <submittedName>
        <fullName evidence="2">Uncharacterized protein</fullName>
    </submittedName>
</protein>
<feature type="region of interest" description="Disordered" evidence="1">
    <location>
        <begin position="96"/>
        <end position="132"/>
    </location>
</feature>
<evidence type="ECO:0000313" key="3">
    <source>
        <dbReference type="Proteomes" id="UP000198641"/>
    </source>
</evidence>
<dbReference type="EMBL" id="FNCI01000001">
    <property type="protein sequence ID" value="SDF74116.1"/>
    <property type="molecule type" value="Genomic_DNA"/>
</dbReference>
<sequence>MKINLEFDLTPAEFRQSLGLPDVEAFHNELMSRIQQQMDAGVEGYDPMSLLQPFLKTPFMPTAFQDSLKGNFQDNLSQGMTSFGHYQQMMLDMLRQAQAAASKSQKTDDGEKTGKGKSADEPASASSRSHRK</sequence>
<reference evidence="2 3" key="1">
    <citation type="submission" date="2016-10" db="EMBL/GenBank/DDBJ databases">
        <authorList>
            <person name="de Groot N.N."/>
        </authorList>
    </citation>
    <scope>NUCLEOTIDE SEQUENCE [LARGE SCALE GENOMIC DNA]</scope>
    <source>
        <strain evidence="2 3">BH539</strain>
    </source>
</reference>
<keyword evidence="3" id="KW-1185">Reference proteome</keyword>
<dbReference type="Proteomes" id="UP000198641">
    <property type="component" value="Unassembled WGS sequence"/>
</dbReference>
<organism evidence="2 3">
    <name type="scientific">Onishia taeanensis</name>
    <dbReference type="NCBI Taxonomy" id="284577"/>
    <lineage>
        <taxon>Bacteria</taxon>
        <taxon>Pseudomonadati</taxon>
        <taxon>Pseudomonadota</taxon>
        <taxon>Gammaproteobacteria</taxon>
        <taxon>Oceanospirillales</taxon>
        <taxon>Halomonadaceae</taxon>
        <taxon>Onishia</taxon>
    </lineage>
</organism>
<evidence type="ECO:0000256" key="1">
    <source>
        <dbReference type="SAM" id="MobiDB-lite"/>
    </source>
</evidence>
<accession>A0A1G7NJH8</accession>